<evidence type="ECO:0000313" key="2">
    <source>
        <dbReference type="Proteomes" id="UP000006375"/>
    </source>
</evidence>
<keyword evidence="2" id="KW-1185">Reference proteome</keyword>
<name>Q5FTM9_GLUOX</name>
<proteinExistence type="predicted"/>
<dbReference type="KEGG" id="gox:GOX0488"/>
<reference evidence="1 2" key="1">
    <citation type="journal article" date="2005" name="Nat. Biotechnol.">
        <title>Complete genome sequence of the acetic acid bacterium Gluconobacter oxydans.</title>
        <authorList>
            <person name="Prust C."/>
            <person name="Hoffmeister M."/>
            <person name="Liesegang H."/>
            <person name="Wiezer A."/>
            <person name="Fricke W.F."/>
            <person name="Ehrenreich A."/>
            <person name="Gottschalk G."/>
            <person name="Deppenmeier U."/>
        </authorList>
    </citation>
    <scope>NUCLEOTIDE SEQUENCE [LARGE SCALE GENOMIC DNA]</scope>
    <source>
        <strain evidence="1 2">621H</strain>
    </source>
</reference>
<evidence type="ECO:0000313" key="1">
    <source>
        <dbReference type="EMBL" id="AAW60267.1"/>
    </source>
</evidence>
<protein>
    <submittedName>
        <fullName evidence="1">Uncharacterized protein</fullName>
    </submittedName>
</protein>
<dbReference type="Proteomes" id="UP000006375">
    <property type="component" value="Chromosome"/>
</dbReference>
<organism evidence="1 2">
    <name type="scientific">Gluconobacter oxydans (strain 621H)</name>
    <name type="common">Gluconobacter suboxydans</name>
    <dbReference type="NCBI Taxonomy" id="290633"/>
    <lineage>
        <taxon>Bacteria</taxon>
        <taxon>Pseudomonadati</taxon>
        <taxon>Pseudomonadota</taxon>
        <taxon>Alphaproteobacteria</taxon>
        <taxon>Acetobacterales</taxon>
        <taxon>Acetobacteraceae</taxon>
        <taxon>Gluconobacter</taxon>
    </lineage>
</organism>
<dbReference type="HOGENOM" id="CLU_2553474_0_0_5"/>
<gene>
    <name evidence="1" type="ordered locus">GOX0488</name>
</gene>
<sequence length="82" mass="9587">MFIRIQDMSLLDIICHVSPCARNLSGQKQEMLFGNRFCDDLKFFEVVFLFDLKILLLTLRNIQTSSETLTWTEQITRTPSQS</sequence>
<dbReference type="EMBL" id="CP000009">
    <property type="protein sequence ID" value="AAW60267.1"/>
    <property type="molecule type" value="Genomic_DNA"/>
</dbReference>
<dbReference type="AlphaFoldDB" id="Q5FTM9"/>
<accession>Q5FTM9</accession>
<dbReference type="STRING" id="290633.GOX0488"/>